<accession>A0ABW4HIW4</accession>
<reference evidence="3" key="1">
    <citation type="journal article" date="2019" name="Int. J. Syst. Evol. Microbiol.">
        <title>The Global Catalogue of Microorganisms (GCM) 10K type strain sequencing project: providing services to taxonomists for standard genome sequencing and annotation.</title>
        <authorList>
            <consortium name="The Broad Institute Genomics Platform"/>
            <consortium name="The Broad Institute Genome Sequencing Center for Infectious Disease"/>
            <person name="Wu L."/>
            <person name="Ma J."/>
        </authorList>
    </citation>
    <scope>NUCLEOTIDE SEQUENCE [LARGE SCALE GENOMIC DNA]</scope>
    <source>
        <strain evidence="3">CCUG 70865</strain>
    </source>
</reference>
<sequence length="176" mass="20813">MKSQAESIQKLKEIFERREFPAKTLLVNEGTVAQNIYYIENGAARVWLHHEGKEITVQFLFEGGFIASIESIISGEKSWYAIETIEPVILYSISTADFKKKIEQLPHVREFYYRYIQQSLLSYQKRMVSQIKNTPEERYKEMLREFPEIIRRVPQHYIASYLGITSVSLSRIRNRK</sequence>
<dbReference type="PROSITE" id="PS00888">
    <property type="entry name" value="CNMP_BINDING_1"/>
    <property type="match status" value="1"/>
</dbReference>
<evidence type="ECO:0000313" key="3">
    <source>
        <dbReference type="Proteomes" id="UP001597138"/>
    </source>
</evidence>
<organism evidence="2 3">
    <name type="scientific">Flavobacterium artemisiae</name>
    <dbReference type="NCBI Taxonomy" id="2126556"/>
    <lineage>
        <taxon>Bacteria</taxon>
        <taxon>Pseudomonadati</taxon>
        <taxon>Bacteroidota</taxon>
        <taxon>Flavobacteriia</taxon>
        <taxon>Flavobacteriales</taxon>
        <taxon>Flavobacteriaceae</taxon>
        <taxon>Flavobacterium</taxon>
    </lineage>
</organism>
<dbReference type="SUPFAM" id="SSF51206">
    <property type="entry name" value="cAMP-binding domain-like"/>
    <property type="match status" value="1"/>
</dbReference>
<keyword evidence="3" id="KW-1185">Reference proteome</keyword>
<dbReference type="PROSITE" id="PS50042">
    <property type="entry name" value="CNMP_BINDING_3"/>
    <property type="match status" value="1"/>
</dbReference>
<dbReference type="EMBL" id="JBHUDZ010000018">
    <property type="protein sequence ID" value="MFD1605379.1"/>
    <property type="molecule type" value="Genomic_DNA"/>
</dbReference>
<dbReference type="InterPro" id="IPR014710">
    <property type="entry name" value="RmlC-like_jellyroll"/>
</dbReference>
<evidence type="ECO:0000259" key="1">
    <source>
        <dbReference type="PROSITE" id="PS50042"/>
    </source>
</evidence>
<feature type="domain" description="Cyclic nucleotide-binding" evidence="1">
    <location>
        <begin position="1"/>
        <end position="119"/>
    </location>
</feature>
<protein>
    <submittedName>
        <fullName evidence="2">Crp/Fnr family transcriptional regulator</fullName>
    </submittedName>
</protein>
<proteinExistence type="predicted"/>
<dbReference type="SMART" id="SM00100">
    <property type="entry name" value="cNMP"/>
    <property type="match status" value="1"/>
</dbReference>
<dbReference type="CDD" id="cd00038">
    <property type="entry name" value="CAP_ED"/>
    <property type="match status" value="1"/>
</dbReference>
<dbReference type="Gene3D" id="2.60.120.10">
    <property type="entry name" value="Jelly Rolls"/>
    <property type="match status" value="1"/>
</dbReference>
<dbReference type="InterPro" id="IPR018488">
    <property type="entry name" value="cNMP-bd_CS"/>
</dbReference>
<dbReference type="InterPro" id="IPR018490">
    <property type="entry name" value="cNMP-bd_dom_sf"/>
</dbReference>
<dbReference type="Pfam" id="PF00027">
    <property type="entry name" value="cNMP_binding"/>
    <property type="match status" value="1"/>
</dbReference>
<gene>
    <name evidence="2" type="ORF">ACFSC2_21770</name>
</gene>
<dbReference type="RefSeq" id="WP_379813200.1">
    <property type="nucleotide sequence ID" value="NZ_JBHUDZ010000018.1"/>
</dbReference>
<comment type="caution">
    <text evidence="2">The sequence shown here is derived from an EMBL/GenBank/DDBJ whole genome shotgun (WGS) entry which is preliminary data.</text>
</comment>
<dbReference type="InterPro" id="IPR000595">
    <property type="entry name" value="cNMP-bd_dom"/>
</dbReference>
<dbReference type="Proteomes" id="UP001597138">
    <property type="component" value="Unassembled WGS sequence"/>
</dbReference>
<name>A0ABW4HIW4_9FLAO</name>
<evidence type="ECO:0000313" key="2">
    <source>
        <dbReference type="EMBL" id="MFD1605379.1"/>
    </source>
</evidence>